<evidence type="ECO:0008006" key="4">
    <source>
        <dbReference type="Google" id="ProtNLM"/>
    </source>
</evidence>
<organism evidence="2 3">
    <name type="scientific">Helianthus annuus</name>
    <name type="common">Common sunflower</name>
    <dbReference type="NCBI Taxonomy" id="4232"/>
    <lineage>
        <taxon>Eukaryota</taxon>
        <taxon>Viridiplantae</taxon>
        <taxon>Streptophyta</taxon>
        <taxon>Embryophyta</taxon>
        <taxon>Tracheophyta</taxon>
        <taxon>Spermatophyta</taxon>
        <taxon>Magnoliopsida</taxon>
        <taxon>eudicotyledons</taxon>
        <taxon>Gunneridae</taxon>
        <taxon>Pentapetalae</taxon>
        <taxon>asterids</taxon>
        <taxon>campanulids</taxon>
        <taxon>Asterales</taxon>
        <taxon>Asteraceae</taxon>
        <taxon>Asteroideae</taxon>
        <taxon>Heliantheae alliance</taxon>
        <taxon>Heliantheae</taxon>
        <taxon>Helianthus</taxon>
    </lineage>
</organism>
<reference evidence="2" key="2">
    <citation type="submission" date="2020-06" db="EMBL/GenBank/DDBJ databases">
        <title>Helianthus annuus Genome sequencing and assembly Release 2.</title>
        <authorList>
            <person name="Gouzy J."/>
            <person name="Langlade N."/>
            <person name="Munos S."/>
        </authorList>
    </citation>
    <scope>NUCLEOTIDE SEQUENCE</scope>
    <source>
        <tissue evidence="2">Leaves</tissue>
    </source>
</reference>
<dbReference type="Gramene" id="mRNA:HanXRQr2_Chr15g0688061">
    <property type="protein sequence ID" value="mRNA:HanXRQr2_Chr15g0688061"/>
    <property type="gene ID" value="HanXRQr2_Chr15g0688061"/>
</dbReference>
<reference evidence="2" key="1">
    <citation type="journal article" date="2017" name="Nature">
        <title>The sunflower genome provides insights into oil metabolism, flowering and Asterid evolution.</title>
        <authorList>
            <person name="Badouin H."/>
            <person name="Gouzy J."/>
            <person name="Grassa C.J."/>
            <person name="Murat F."/>
            <person name="Staton S.E."/>
            <person name="Cottret L."/>
            <person name="Lelandais-Briere C."/>
            <person name="Owens G.L."/>
            <person name="Carrere S."/>
            <person name="Mayjonade B."/>
            <person name="Legrand L."/>
            <person name="Gill N."/>
            <person name="Kane N.C."/>
            <person name="Bowers J.E."/>
            <person name="Hubner S."/>
            <person name="Bellec A."/>
            <person name="Berard A."/>
            <person name="Berges H."/>
            <person name="Blanchet N."/>
            <person name="Boniface M.C."/>
            <person name="Brunel D."/>
            <person name="Catrice O."/>
            <person name="Chaidir N."/>
            <person name="Claudel C."/>
            <person name="Donnadieu C."/>
            <person name="Faraut T."/>
            <person name="Fievet G."/>
            <person name="Helmstetter N."/>
            <person name="King M."/>
            <person name="Knapp S.J."/>
            <person name="Lai Z."/>
            <person name="Le Paslier M.C."/>
            <person name="Lippi Y."/>
            <person name="Lorenzon L."/>
            <person name="Mandel J.R."/>
            <person name="Marage G."/>
            <person name="Marchand G."/>
            <person name="Marquand E."/>
            <person name="Bret-Mestries E."/>
            <person name="Morien E."/>
            <person name="Nambeesan S."/>
            <person name="Nguyen T."/>
            <person name="Pegot-Espagnet P."/>
            <person name="Pouilly N."/>
            <person name="Raftis F."/>
            <person name="Sallet E."/>
            <person name="Schiex T."/>
            <person name="Thomas J."/>
            <person name="Vandecasteele C."/>
            <person name="Vares D."/>
            <person name="Vear F."/>
            <person name="Vautrin S."/>
            <person name="Crespi M."/>
            <person name="Mangin B."/>
            <person name="Burke J.M."/>
            <person name="Salse J."/>
            <person name="Munos S."/>
            <person name="Vincourt P."/>
            <person name="Rieseberg L.H."/>
            <person name="Langlade N.B."/>
        </authorList>
    </citation>
    <scope>NUCLEOTIDE SEQUENCE</scope>
    <source>
        <tissue evidence="2">Leaves</tissue>
    </source>
</reference>
<name>A0A9K3H1S3_HELAN</name>
<accession>A0A9K3H1S3</accession>
<comment type="caution">
    <text evidence="2">The sequence shown here is derived from an EMBL/GenBank/DDBJ whole genome shotgun (WGS) entry which is preliminary data.</text>
</comment>
<dbReference type="AlphaFoldDB" id="A0A9K3H1S3"/>
<gene>
    <name evidence="2" type="ORF">HanXRQr2_Chr15g0688061</name>
</gene>
<sequence>MVEWVKVWDDGCSEEELSLGSICCLLGLSVAGAVVGGWGWGWLLVVAGER</sequence>
<evidence type="ECO:0000313" key="3">
    <source>
        <dbReference type="Proteomes" id="UP000215914"/>
    </source>
</evidence>
<keyword evidence="1" id="KW-0472">Membrane</keyword>
<evidence type="ECO:0000313" key="2">
    <source>
        <dbReference type="EMBL" id="KAF5764095.1"/>
    </source>
</evidence>
<keyword evidence="3" id="KW-1185">Reference proteome</keyword>
<keyword evidence="1" id="KW-0812">Transmembrane</keyword>
<keyword evidence="1" id="KW-1133">Transmembrane helix</keyword>
<feature type="transmembrane region" description="Helical" evidence="1">
    <location>
        <begin position="19"/>
        <end position="45"/>
    </location>
</feature>
<proteinExistence type="predicted"/>
<protein>
    <recommendedName>
        <fullName evidence="4">Transmembrane protein</fullName>
    </recommendedName>
</protein>
<dbReference type="Proteomes" id="UP000215914">
    <property type="component" value="Unassembled WGS sequence"/>
</dbReference>
<evidence type="ECO:0000256" key="1">
    <source>
        <dbReference type="SAM" id="Phobius"/>
    </source>
</evidence>
<dbReference type="EMBL" id="MNCJ02000330">
    <property type="protein sequence ID" value="KAF5764095.1"/>
    <property type="molecule type" value="Genomic_DNA"/>
</dbReference>